<proteinExistence type="predicted"/>
<keyword evidence="2" id="KW-1185">Reference proteome</keyword>
<gene>
    <name evidence="1" type="ORF">ACFSR3_07200</name>
</gene>
<dbReference type="RefSeq" id="WP_379820355.1">
    <property type="nucleotide sequence ID" value="NZ_JBHUMD010000007.1"/>
</dbReference>
<dbReference type="InterPro" id="IPR025515">
    <property type="entry name" value="DUF4403"/>
</dbReference>
<dbReference type="PROSITE" id="PS51257">
    <property type="entry name" value="PROKAR_LIPOPROTEIN"/>
    <property type="match status" value="1"/>
</dbReference>
<dbReference type="Pfam" id="PF14356">
    <property type="entry name" value="DUF4403"/>
    <property type="match status" value="1"/>
</dbReference>
<name>A0ABW5NVE9_9FLAO</name>
<evidence type="ECO:0000313" key="1">
    <source>
        <dbReference type="EMBL" id="MFD2601837.1"/>
    </source>
</evidence>
<protein>
    <submittedName>
        <fullName evidence="1">DUF4403 family protein</fullName>
    </submittedName>
</protein>
<dbReference type="EMBL" id="JBHUMD010000007">
    <property type="protein sequence ID" value="MFD2601837.1"/>
    <property type="molecule type" value="Genomic_DNA"/>
</dbReference>
<reference evidence="2" key="1">
    <citation type="journal article" date="2019" name="Int. J. Syst. Evol. Microbiol.">
        <title>The Global Catalogue of Microorganisms (GCM) 10K type strain sequencing project: providing services to taxonomists for standard genome sequencing and annotation.</title>
        <authorList>
            <consortium name="The Broad Institute Genomics Platform"/>
            <consortium name="The Broad Institute Genome Sequencing Center for Infectious Disease"/>
            <person name="Wu L."/>
            <person name="Ma J."/>
        </authorList>
    </citation>
    <scope>NUCLEOTIDE SEQUENCE [LARGE SCALE GENOMIC DNA]</scope>
    <source>
        <strain evidence="2">KCTC 42107</strain>
    </source>
</reference>
<comment type="caution">
    <text evidence="1">The sequence shown here is derived from an EMBL/GenBank/DDBJ whole genome shotgun (WGS) entry which is preliminary data.</text>
</comment>
<sequence>MKTLLFSSLLTASVLLSGCSSTKKIEALKPEPSNNTPLVYQSTNSFINLPVSITISDIETQVNKLLTGMVYEDKNIEDDNIAMQVWKTAPIKFSEQTGKLQVIVPIKVTANVRYGTSALGMNLYDTREVNLDGIVTLKSKVGLSNWKMKTDITIESIDWNESPTVTIAGKKVPITYAINPSIKLFKSKIENKLDEAMAKTMDFKPQVLDALEKISTPFLTSEQYETWFKLNPIELYATDAVLSKKQVTLEMGLKCSMLTMVGQKPKNTFKKEDIVLKAVTKMPDNISAVVAAVSTYESASKIITKNFQGQEFGSGKRKVTVQKVDLWNKDGKMVVALDMTGSINGTIYLTGYPNYNAITKEIYFDQMDYVLSTKSVLMKTANWLAEGMILRKIQENCRYSIKDNLDQGKKSLLPYLNNYSPMAGIFVNGTLNDFEFDKVELTDKAIIAFIKGSGKMDLKIDGMK</sequence>
<evidence type="ECO:0000313" key="2">
    <source>
        <dbReference type="Proteomes" id="UP001597480"/>
    </source>
</evidence>
<accession>A0ABW5NVE9</accession>
<organism evidence="1 2">
    <name type="scientific">Flavobacterium suzhouense</name>
    <dbReference type="NCBI Taxonomy" id="1529638"/>
    <lineage>
        <taxon>Bacteria</taxon>
        <taxon>Pseudomonadati</taxon>
        <taxon>Bacteroidota</taxon>
        <taxon>Flavobacteriia</taxon>
        <taxon>Flavobacteriales</taxon>
        <taxon>Flavobacteriaceae</taxon>
        <taxon>Flavobacterium</taxon>
    </lineage>
</organism>
<dbReference type="Proteomes" id="UP001597480">
    <property type="component" value="Unassembled WGS sequence"/>
</dbReference>